<sequence length="334" mass="37910">MNGSSHPRPAFIITIDVEADDQWSRSSTVTTENAKHLPRFQSLCEKHGMRPTYLTEWAMAQDPVFQEFGASVVDRDAGEIGMHLHSWTTPPSVPLTSMDHVHHPFLIEFPENVIREKVRMATEVLEDMFQVSMVSHRAGRWALDERYAKILVEHGYLVDCSVTPHVSWSGNRGAPAGRGPRDYSDFPRNAYFVDLECIGREGDSPLLEVPMTIVPSPWRQSWKGVDRLISRSSTAKRLMNRVSPEVKWMRPDGRNRTDLLRIAAQAPAAACDHVEFMLHSSEMMPGGSPYFRTGRSIEGLFDDMEELFEFAAERFQPLTLAEYHARISQAAGRR</sequence>
<dbReference type="EMBL" id="CP001814">
    <property type="protein sequence ID" value="ACZ89217.1"/>
    <property type="molecule type" value="Genomic_DNA"/>
</dbReference>
<dbReference type="InterPro" id="IPR011330">
    <property type="entry name" value="Glyco_hydro/deAcase_b/a-brl"/>
</dbReference>
<organism evidence="1 2">
    <name type="scientific">Streptosporangium roseum (strain ATCC 12428 / DSM 43021 / JCM 3005 / KCTC 9067 / NCIMB 10171 / NRRL 2505 / NI 9100)</name>
    <dbReference type="NCBI Taxonomy" id="479432"/>
    <lineage>
        <taxon>Bacteria</taxon>
        <taxon>Bacillati</taxon>
        <taxon>Actinomycetota</taxon>
        <taxon>Actinomycetes</taxon>
        <taxon>Streptosporangiales</taxon>
        <taxon>Streptosporangiaceae</taxon>
        <taxon>Streptosporangium</taxon>
    </lineage>
</organism>
<evidence type="ECO:0000313" key="2">
    <source>
        <dbReference type="Proteomes" id="UP000002029"/>
    </source>
</evidence>
<evidence type="ECO:0000313" key="1">
    <source>
        <dbReference type="EMBL" id="ACZ89217.1"/>
    </source>
</evidence>
<dbReference type="Gene3D" id="3.20.20.370">
    <property type="entry name" value="Glycoside hydrolase/deacetylase"/>
    <property type="match status" value="1"/>
</dbReference>
<reference evidence="1 2" key="1">
    <citation type="journal article" date="2010" name="Stand. Genomic Sci.">
        <title>Complete genome sequence of Streptosporangium roseum type strain (NI 9100).</title>
        <authorList>
            <person name="Nolan M."/>
            <person name="Sikorski J."/>
            <person name="Jando M."/>
            <person name="Lucas S."/>
            <person name="Lapidus A."/>
            <person name="Glavina Del Rio T."/>
            <person name="Chen F."/>
            <person name="Tice H."/>
            <person name="Pitluck S."/>
            <person name="Cheng J.F."/>
            <person name="Chertkov O."/>
            <person name="Sims D."/>
            <person name="Meincke L."/>
            <person name="Brettin T."/>
            <person name="Han C."/>
            <person name="Detter J.C."/>
            <person name="Bruce D."/>
            <person name="Goodwin L."/>
            <person name="Land M."/>
            <person name="Hauser L."/>
            <person name="Chang Y.J."/>
            <person name="Jeffries C.D."/>
            <person name="Ivanova N."/>
            <person name="Mavromatis K."/>
            <person name="Mikhailova N."/>
            <person name="Chen A."/>
            <person name="Palaniappan K."/>
            <person name="Chain P."/>
            <person name="Rohde M."/>
            <person name="Goker M."/>
            <person name="Bristow J."/>
            <person name="Eisen J.A."/>
            <person name="Markowitz V."/>
            <person name="Hugenholtz P."/>
            <person name="Kyrpides N.C."/>
            <person name="Klenk H.P."/>
        </authorList>
    </citation>
    <scope>NUCLEOTIDE SEQUENCE [LARGE SCALE GENOMIC DNA]</scope>
    <source>
        <strain evidence="2">ATCC 12428 / DSM 43021 / JCM 3005 / NI 9100</strain>
    </source>
</reference>
<dbReference type="eggNOG" id="COG0726">
    <property type="taxonomic scope" value="Bacteria"/>
</dbReference>
<dbReference type="AlphaFoldDB" id="D2B1Z3"/>
<dbReference type="HOGENOM" id="CLU_067768_0_0_11"/>
<dbReference type="CDD" id="cd10935">
    <property type="entry name" value="CE4_WalW"/>
    <property type="match status" value="1"/>
</dbReference>
<keyword evidence="2" id="KW-1185">Reference proteome</keyword>
<proteinExistence type="predicted"/>
<dbReference type="STRING" id="479432.Sros_6503"/>
<dbReference type="Proteomes" id="UP000002029">
    <property type="component" value="Chromosome"/>
</dbReference>
<dbReference type="KEGG" id="sro:Sros_6503"/>
<dbReference type="SUPFAM" id="SSF88713">
    <property type="entry name" value="Glycoside hydrolase/deacetylase"/>
    <property type="match status" value="1"/>
</dbReference>
<protein>
    <submittedName>
        <fullName evidence="1">WalW protein</fullName>
    </submittedName>
</protein>
<name>D2B1Z3_STRRD</name>
<gene>
    <name evidence="1" type="ordered locus">Sros_6503</name>
</gene>
<dbReference type="OrthoDB" id="9771584at2"/>
<dbReference type="GO" id="GO:0005975">
    <property type="term" value="P:carbohydrate metabolic process"/>
    <property type="evidence" value="ECO:0007669"/>
    <property type="project" value="InterPro"/>
</dbReference>
<accession>D2B1Z3</accession>